<dbReference type="AlphaFoldDB" id="A0AAD8BYR2"/>
<dbReference type="InterPro" id="IPR043128">
    <property type="entry name" value="Rev_trsase/Diguanyl_cyclase"/>
</dbReference>
<dbReference type="PANTHER" id="PTHR33064">
    <property type="entry name" value="POL PROTEIN"/>
    <property type="match status" value="1"/>
</dbReference>
<organism evidence="1 2">
    <name type="scientific">Biomphalaria pfeifferi</name>
    <name type="common">Bloodfluke planorb</name>
    <name type="synonym">Freshwater snail</name>
    <dbReference type="NCBI Taxonomy" id="112525"/>
    <lineage>
        <taxon>Eukaryota</taxon>
        <taxon>Metazoa</taxon>
        <taxon>Spiralia</taxon>
        <taxon>Lophotrochozoa</taxon>
        <taxon>Mollusca</taxon>
        <taxon>Gastropoda</taxon>
        <taxon>Heterobranchia</taxon>
        <taxon>Euthyneura</taxon>
        <taxon>Panpulmonata</taxon>
        <taxon>Hygrophila</taxon>
        <taxon>Lymnaeoidea</taxon>
        <taxon>Planorbidae</taxon>
        <taxon>Biomphalaria</taxon>
    </lineage>
</organism>
<accession>A0AAD8BYR2</accession>
<sequence length="69" mass="7889">MGRFVPNFAAITASLSDLTKKRKLNQVVWTDTCQWALETVQAILSSDSILRLPDFNRQFIVRTTHPNRA</sequence>
<evidence type="ECO:0000313" key="1">
    <source>
        <dbReference type="EMBL" id="KAK0062542.1"/>
    </source>
</evidence>
<evidence type="ECO:0000313" key="2">
    <source>
        <dbReference type="Proteomes" id="UP001233172"/>
    </source>
</evidence>
<dbReference type="InterPro" id="IPR043502">
    <property type="entry name" value="DNA/RNA_pol_sf"/>
</dbReference>
<reference evidence="1" key="2">
    <citation type="submission" date="2023-04" db="EMBL/GenBank/DDBJ databases">
        <authorList>
            <person name="Bu L."/>
            <person name="Lu L."/>
            <person name="Laidemitt M.R."/>
            <person name="Zhang S.M."/>
            <person name="Mutuku M."/>
            <person name="Mkoji G."/>
            <person name="Steinauer M."/>
            <person name="Loker E.S."/>
        </authorList>
    </citation>
    <scope>NUCLEOTIDE SEQUENCE</scope>
    <source>
        <strain evidence="1">KasaAsao</strain>
        <tissue evidence="1">Whole Snail</tissue>
    </source>
</reference>
<keyword evidence="2" id="KW-1185">Reference proteome</keyword>
<dbReference type="InterPro" id="IPR051320">
    <property type="entry name" value="Viral_Replic_Matur_Polypro"/>
</dbReference>
<dbReference type="SUPFAM" id="SSF56672">
    <property type="entry name" value="DNA/RNA polymerases"/>
    <property type="match status" value="1"/>
</dbReference>
<name>A0AAD8BYR2_BIOPF</name>
<proteinExistence type="predicted"/>
<protein>
    <submittedName>
        <fullName evidence="1">Retrovirus-related Pol polyprotein from transposon 297</fullName>
    </submittedName>
</protein>
<dbReference type="PANTHER" id="PTHR33064:SF29">
    <property type="entry name" value="PEPTIDASE A2 DOMAIN-CONTAINING PROTEIN-RELATED"/>
    <property type="match status" value="1"/>
</dbReference>
<dbReference type="Gene3D" id="3.30.70.270">
    <property type="match status" value="1"/>
</dbReference>
<dbReference type="Proteomes" id="UP001233172">
    <property type="component" value="Unassembled WGS sequence"/>
</dbReference>
<dbReference type="EMBL" id="JASAOG010000025">
    <property type="protein sequence ID" value="KAK0062542.1"/>
    <property type="molecule type" value="Genomic_DNA"/>
</dbReference>
<comment type="caution">
    <text evidence="1">The sequence shown here is derived from an EMBL/GenBank/DDBJ whole genome shotgun (WGS) entry which is preliminary data.</text>
</comment>
<reference evidence="1" key="1">
    <citation type="journal article" date="2023" name="PLoS Negl. Trop. Dis.">
        <title>A genome sequence for Biomphalaria pfeifferi, the major vector snail for the human-infecting parasite Schistosoma mansoni.</title>
        <authorList>
            <person name="Bu L."/>
            <person name="Lu L."/>
            <person name="Laidemitt M.R."/>
            <person name="Zhang S.M."/>
            <person name="Mutuku M."/>
            <person name="Mkoji G."/>
            <person name="Steinauer M."/>
            <person name="Loker E.S."/>
        </authorList>
    </citation>
    <scope>NUCLEOTIDE SEQUENCE</scope>
    <source>
        <strain evidence="1">KasaAsao</strain>
    </source>
</reference>
<gene>
    <name evidence="1" type="ORF">Bpfe_008213</name>
</gene>